<gene>
    <name evidence="2" type="ORF">ILUMI_15056</name>
</gene>
<dbReference type="OrthoDB" id="2125770at2759"/>
<dbReference type="Proteomes" id="UP000801492">
    <property type="component" value="Unassembled WGS sequence"/>
</dbReference>
<protein>
    <submittedName>
        <fullName evidence="2">Uncharacterized protein</fullName>
    </submittedName>
</protein>
<sequence>MPNLNPSNLHANIDSAYVNQSNIRSSPSARLLESSLNNTAPVHNHHNLSGEQPANNTVLPSVNVNPGINQPLPSQIWNGQALNNQVAPGNRANNYWDNFRSYSRQNLLSTSSKSNEGLQNPTSISVIQERSNITYDRSHSFSLPPYHNIKKMGSQRGRAS</sequence>
<evidence type="ECO:0000256" key="1">
    <source>
        <dbReference type="SAM" id="MobiDB-lite"/>
    </source>
</evidence>
<accession>A0A8K0G777</accession>
<dbReference type="AlphaFoldDB" id="A0A8K0G777"/>
<dbReference type="EMBL" id="VTPC01038401">
    <property type="protein sequence ID" value="KAF2891117.1"/>
    <property type="molecule type" value="Genomic_DNA"/>
</dbReference>
<keyword evidence="3" id="KW-1185">Reference proteome</keyword>
<name>A0A8K0G777_IGNLU</name>
<reference evidence="2" key="1">
    <citation type="submission" date="2019-08" db="EMBL/GenBank/DDBJ databases">
        <title>The genome of the North American firefly Photinus pyralis.</title>
        <authorList>
            <consortium name="Photinus pyralis genome working group"/>
            <person name="Fallon T.R."/>
            <person name="Sander Lower S.E."/>
            <person name="Weng J.-K."/>
        </authorList>
    </citation>
    <scope>NUCLEOTIDE SEQUENCE</scope>
    <source>
        <strain evidence="2">TRF0915ILg1</strain>
        <tissue evidence="2">Whole body</tissue>
    </source>
</reference>
<comment type="caution">
    <text evidence="2">The sequence shown here is derived from an EMBL/GenBank/DDBJ whole genome shotgun (WGS) entry which is preliminary data.</text>
</comment>
<proteinExistence type="predicted"/>
<organism evidence="2 3">
    <name type="scientific">Ignelater luminosus</name>
    <name type="common">Cucubano</name>
    <name type="synonym">Pyrophorus luminosus</name>
    <dbReference type="NCBI Taxonomy" id="2038154"/>
    <lineage>
        <taxon>Eukaryota</taxon>
        <taxon>Metazoa</taxon>
        <taxon>Ecdysozoa</taxon>
        <taxon>Arthropoda</taxon>
        <taxon>Hexapoda</taxon>
        <taxon>Insecta</taxon>
        <taxon>Pterygota</taxon>
        <taxon>Neoptera</taxon>
        <taxon>Endopterygota</taxon>
        <taxon>Coleoptera</taxon>
        <taxon>Polyphaga</taxon>
        <taxon>Elateriformia</taxon>
        <taxon>Elateroidea</taxon>
        <taxon>Elateridae</taxon>
        <taxon>Agrypninae</taxon>
        <taxon>Pyrophorini</taxon>
        <taxon>Ignelater</taxon>
    </lineage>
</organism>
<evidence type="ECO:0000313" key="2">
    <source>
        <dbReference type="EMBL" id="KAF2891117.1"/>
    </source>
</evidence>
<evidence type="ECO:0000313" key="3">
    <source>
        <dbReference type="Proteomes" id="UP000801492"/>
    </source>
</evidence>
<feature type="region of interest" description="Disordered" evidence="1">
    <location>
        <begin position="39"/>
        <end position="66"/>
    </location>
</feature>
<feature type="region of interest" description="Disordered" evidence="1">
    <location>
        <begin position="137"/>
        <end position="160"/>
    </location>
</feature>